<dbReference type="GO" id="GO:0016740">
    <property type="term" value="F:transferase activity"/>
    <property type="evidence" value="ECO:0007669"/>
    <property type="project" value="UniProtKB-KW"/>
</dbReference>
<dbReference type="InterPro" id="IPR001173">
    <property type="entry name" value="Glyco_trans_2-like"/>
</dbReference>
<name>A0A5C2HEA6_9BACT</name>
<dbReference type="PANTHER" id="PTHR43685:SF2">
    <property type="entry name" value="GLYCOSYLTRANSFERASE 2-LIKE DOMAIN-CONTAINING PROTEIN"/>
    <property type="match status" value="1"/>
</dbReference>
<dbReference type="CDD" id="cd00761">
    <property type="entry name" value="Glyco_tranf_GTA_type"/>
    <property type="match status" value="1"/>
</dbReference>
<dbReference type="AlphaFoldDB" id="A0A5C2HEA6"/>
<feature type="domain" description="Glycosyltransferase 2-like" evidence="1">
    <location>
        <begin position="11"/>
        <end position="147"/>
    </location>
</feature>
<dbReference type="InterPro" id="IPR050834">
    <property type="entry name" value="Glycosyltransf_2"/>
</dbReference>
<dbReference type="RefSeq" id="WP_066387126.1">
    <property type="nucleotide sequence ID" value="NZ_CP036246.2"/>
</dbReference>
<evidence type="ECO:0000259" key="1">
    <source>
        <dbReference type="Pfam" id="PF00535"/>
    </source>
</evidence>
<evidence type="ECO:0000313" key="3">
    <source>
        <dbReference type="Proteomes" id="UP000322644"/>
    </source>
</evidence>
<accession>A0A5C2HEA6</accession>
<protein>
    <submittedName>
        <fullName evidence="2">Glycosyltransferase, family 2</fullName>
    </submittedName>
</protein>
<proteinExistence type="predicted"/>
<dbReference type="EMBL" id="CP036246">
    <property type="protein sequence ID" value="QEP40524.1"/>
    <property type="molecule type" value="Genomic_DNA"/>
</dbReference>
<dbReference type="PANTHER" id="PTHR43685">
    <property type="entry name" value="GLYCOSYLTRANSFERASE"/>
    <property type="match status" value="1"/>
</dbReference>
<dbReference type="Proteomes" id="UP000322644">
    <property type="component" value="Chromosome"/>
</dbReference>
<dbReference type="Pfam" id="PF00535">
    <property type="entry name" value="Glycos_transf_2"/>
    <property type="match status" value="1"/>
</dbReference>
<reference evidence="2 3" key="1">
    <citation type="submission" date="2019-09" db="EMBL/GenBank/DDBJ databases">
        <title>Complete genome sequencing of four Arcobacter species reveals a diverse suite of mobile elements.</title>
        <authorList>
            <person name="Miller W.G."/>
            <person name="Yee E."/>
            <person name="Bono J.L."/>
        </authorList>
    </citation>
    <scope>NUCLEOTIDE SEQUENCE [LARGE SCALE GENOMIC DNA]</scope>
    <source>
        <strain evidence="2 3">CCUG 56899</strain>
    </source>
</reference>
<gene>
    <name evidence="2" type="ORF">APORC_0922</name>
</gene>
<keyword evidence="2" id="KW-0808">Transferase</keyword>
<reference evidence="2 3" key="2">
    <citation type="submission" date="2019-09" db="EMBL/GenBank/DDBJ databases">
        <title>Taxonomic note: a critical rebuttal of the proposed division of the genus Arcobacter into six genera, emended descriptions of Arcobacter anaerophilus and the genus Arcobacter, and an assessment of genus-level boundaries for Epsilonproteobacteria using in silico genomic comparator tools.</title>
        <authorList>
            <person name="On S.L.W."/>
            <person name="Miller W.G."/>
            <person name="Biggs P."/>
            <person name="Cornelius A."/>
            <person name="Vandamme P."/>
        </authorList>
    </citation>
    <scope>NUCLEOTIDE SEQUENCE [LARGE SCALE GENOMIC DNA]</scope>
    <source>
        <strain evidence="2 3">CCUG 56899</strain>
    </source>
</reference>
<evidence type="ECO:0000313" key="2">
    <source>
        <dbReference type="EMBL" id="QEP40524.1"/>
    </source>
</evidence>
<dbReference type="InterPro" id="IPR029044">
    <property type="entry name" value="Nucleotide-diphossugar_trans"/>
</dbReference>
<sequence>MNNNASSFLVSIIIPTYNNANTICRAIDSCINQTYKNIEIIVIDDGSTDNTKEVLSKYNKDERFKYIYQENQERSVARNHGLDVAKGEYIQFLDSDDEIYHEKIEKQVNFLDANPEYFLVYCGVEYKNELGQITHTLEPKINGNIDYEILKGNFLAIHSPLFRKTDIRFDTKINRLEDWKFWIYATNNKKIYYLDEILCDVHIEEQSTKKYILRMLLGDINIYSELLENSEFKKYKFNIIFFKLKKYMQYFYHFFKSGN</sequence>
<dbReference type="Gene3D" id="3.90.550.10">
    <property type="entry name" value="Spore Coat Polysaccharide Biosynthesis Protein SpsA, Chain A"/>
    <property type="match status" value="1"/>
</dbReference>
<organism evidence="2 3">
    <name type="scientific">Arcobacter porcinus</name>
    <dbReference type="NCBI Taxonomy" id="1935204"/>
    <lineage>
        <taxon>Bacteria</taxon>
        <taxon>Pseudomonadati</taxon>
        <taxon>Campylobacterota</taxon>
        <taxon>Epsilonproteobacteria</taxon>
        <taxon>Campylobacterales</taxon>
        <taxon>Arcobacteraceae</taxon>
        <taxon>Arcobacter</taxon>
    </lineage>
</organism>
<dbReference type="KEGG" id="apoc:APORC_0922"/>
<dbReference type="SUPFAM" id="SSF53448">
    <property type="entry name" value="Nucleotide-diphospho-sugar transferases"/>
    <property type="match status" value="1"/>
</dbReference>